<comment type="caution">
    <text evidence="7">The sequence shown here is derived from an EMBL/GenBank/DDBJ whole genome shotgun (WGS) entry which is preliminary data.</text>
</comment>
<evidence type="ECO:0000256" key="4">
    <source>
        <dbReference type="ARBA" id="ARBA00023136"/>
    </source>
</evidence>
<dbReference type="GO" id="GO:0004252">
    <property type="term" value="F:serine-type endopeptidase activity"/>
    <property type="evidence" value="ECO:0007669"/>
    <property type="project" value="InterPro"/>
</dbReference>
<accession>A0A432ZN13</accession>
<evidence type="ECO:0000313" key="8">
    <source>
        <dbReference type="Proteomes" id="UP000288279"/>
    </source>
</evidence>
<dbReference type="Pfam" id="PF01694">
    <property type="entry name" value="Rhomboid"/>
    <property type="match status" value="1"/>
</dbReference>
<gene>
    <name evidence="7" type="ORF">CWI83_01870</name>
</gene>
<feature type="transmembrane region" description="Helical" evidence="5">
    <location>
        <begin position="136"/>
        <end position="153"/>
    </location>
</feature>
<dbReference type="AlphaFoldDB" id="A0A432ZN13"/>
<feature type="transmembrane region" description="Helical" evidence="5">
    <location>
        <begin position="59"/>
        <end position="77"/>
    </location>
</feature>
<feature type="domain" description="Peptidase S54 rhomboid" evidence="6">
    <location>
        <begin position="45"/>
        <end position="177"/>
    </location>
</feature>
<feature type="transmembrane region" description="Helical" evidence="5">
    <location>
        <begin position="86"/>
        <end position="104"/>
    </location>
</feature>
<dbReference type="SUPFAM" id="SSF144091">
    <property type="entry name" value="Rhomboid-like"/>
    <property type="match status" value="1"/>
</dbReference>
<sequence>MPKIKNPVFWNAVALALVLLWLYIQSTLQADLVNYLSFDLSQNRAEPWRWFSAHFIHESWLHLAGNIAALLLLTALFQRHFTLRSYLNAILIIAISAAVLLQLIGRPEQFIGFSAINHGLLALGLVLEWQNEQRRANWLIILPALGLVAKLLLELANLDLALIHTMGVVAGVFAALVHQRSLKQLADSAEP</sequence>
<evidence type="ECO:0000313" key="7">
    <source>
        <dbReference type="EMBL" id="RUO79285.1"/>
    </source>
</evidence>
<evidence type="ECO:0000256" key="3">
    <source>
        <dbReference type="ARBA" id="ARBA00022989"/>
    </source>
</evidence>
<keyword evidence="4 5" id="KW-0472">Membrane</keyword>
<feature type="transmembrane region" description="Helical" evidence="5">
    <location>
        <begin position="159"/>
        <end position="177"/>
    </location>
</feature>
<dbReference type="InterPro" id="IPR035952">
    <property type="entry name" value="Rhomboid-like_sf"/>
</dbReference>
<dbReference type="RefSeq" id="WP_126824941.1">
    <property type="nucleotide sequence ID" value="NZ_PIQG01000001.1"/>
</dbReference>
<evidence type="ECO:0000259" key="6">
    <source>
        <dbReference type="Pfam" id="PF01694"/>
    </source>
</evidence>
<feature type="transmembrane region" description="Helical" evidence="5">
    <location>
        <begin position="110"/>
        <end position="129"/>
    </location>
</feature>
<keyword evidence="2 5" id="KW-0812">Transmembrane</keyword>
<dbReference type="OrthoDB" id="196054at2"/>
<reference evidence="7 8" key="1">
    <citation type="journal article" date="2011" name="Front. Microbiol.">
        <title>Genomic signatures of strain selection and enhancement in Bacillus atrophaeus var. globigii, a historical biowarfare simulant.</title>
        <authorList>
            <person name="Gibbons H.S."/>
            <person name="Broomall S.M."/>
            <person name="McNew L.A."/>
            <person name="Daligault H."/>
            <person name="Chapman C."/>
            <person name="Bruce D."/>
            <person name="Karavis M."/>
            <person name="Krepps M."/>
            <person name="McGregor P.A."/>
            <person name="Hong C."/>
            <person name="Park K.H."/>
            <person name="Akmal A."/>
            <person name="Feldman A."/>
            <person name="Lin J.S."/>
            <person name="Chang W.E."/>
            <person name="Higgs B.W."/>
            <person name="Demirev P."/>
            <person name="Lindquist J."/>
            <person name="Liem A."/>
            <person name="Fochler E."/>
            <person name="Read T.D."/>
            <person name="Tapia R."/>
            <person name="Johnson S."/>
            <person name="Bishop-Lilly K.A."/>
            <person name="Detter C."/>
            <person name="Han C."/>
            <person name="Sozhamannan S."/>
            <person name="Rosenzweig C.N."/>
            <person name="Skowronski E.W."/>
        </authorList>
    </citation>
    <scope>NUCLEOTIDE SEQUENCE [LARGE SCALE GENOMIC DNA]</scope>
    <source>
        <strain evidence="7 8">PIT1</strain>
    </source>
</reference>
<dbReference type="Proteomes" id="UP000288279">
    <property type="component" value="Unassembled WGS sequence"/>
</dbReference>
<organism evidence="7 8">
    <name type="scientific">Pseudidiomarina taiwanensis</name>
    <dbReference type="NCBI Taxonomy" id="337250"/>
    <lineage>
        <taxon>Bacteria</taxon>
        <taxon>Pseudomonadati</taxon>
        <taxon>Pseudomonadota</taxon>
        <taxon>Gammaproteobacteria</taxon>
        <taxon>Alteromonadales</taxon>
        <taxon>Idiomarinaceae</taxon>
        <taxon>Pseudidiomarina</taxon>
    </lineage>
</organism>
<evidence type="ECO:0000256" key="5">
    <source>
        <dbReference type="SAM" id="Phobius"/>
    </source>
</evidence>
<dbReference type="Gene3D" id="1.20.1540.10">
    <property type="entry name" value="Rhomboid-like"/>
    <property type="match status" value="1"/>
</dbReference>
<name>A0A432ZN13_9GAMM</name>
<dbReference type="EMBL" id="PIQG01000001">
    <property type="protein sequence ID" value="RUO79285.1"/>
    <property type="molecule type" value="Genomic_DNA"/>
</dbReference>
<evidence type="ECO:0000256" key="1">
    <source>
        <dbReference type="ARBA" id="ARBA00004141"/>
    </source>
</evidence>
<dbReference type="GO" id="GO:0016020">
    <property type="term" value="C:membrane"/>
    <property type="evidence" value="ECO:0007669"/>
    <property type="project" value="UniProtKB-SubCell"/>
</dbReference>
<protein>
    <recommendedName>
        <fullName evidence="6">Peptidase S54 rhomboid domain-containing protein</fullName>
    </recommendedName>
</protein>
<proteinExistence type="predicted"/>
<keyword evidence="8" id="KW-1185">Reference proteome</keyword>
<keyword evidence="3 5" id="KW-1133">Transmembrane helix</keyword>
<comment type="subcellular location">
    <subcellularLocation>
        <location evidence="1">Membrane</location>
        <topology evidence="1">Multi-pass membrane protein</topology>
    </subcellularLocation>
</comment>
<dbReference type="InterPro" id="IPR022764">
    <property type="entry name" value="Peptidase_S54_rhomboid_dom"/>
</dbReference>
<evidence type="ECO:0000256" key="2">
    <source>
        <dbReference type="ARBA" id="ARBA00022692"/>
    </source>
</evidence>